<gene>
    <name evidence="2" type="ORF">DGYR_LOCUS2217</name>
</gene>
<feature type="chain" id="PRO_5029495027" evidence="1">
    <location>
        <begin position="19"/>
        <end position="499"/>
    </location>
</feature>
<evidence type="ECO:0000313" key="3">
    <source>
        <dbReference type="Proteomes" id="UP000549394"/>
    </source>
</evidence>
<comment type="caution">
    <text evidence="2">The sequence shown here is derived from an EMBL/GenBank/DDBJ whole genome shotgun (WGS) entry which is preliminary data.</text>
</comment>
<dbReference type="EMBL" id="CAJFCJ010000003">
    <property type="protein sequence ID" value="CAD5113182.1"/>
    <property type="molecule type" value="Genomic_DNA"/>
</dbReference>
<proteinExistence type="predicted"/>
<name>A0A7I8VD57_9ANNE</name>
<keyword evidence="3" id="KW-1185">Reference proteome</keyword>
<accession>A0A7I8VD57</accession>
<keyword evidence="1" id="KW-0732">Signal</keyword>
<reference evidence="2 3" key="1">
    <citation type="submission" date="2020-08" db="EMBL/GenBank/DDBJ databases">
        <authorList>
            <person name="Hejnol A."/>
        </authorList>
    </citation>
    <scope>NUCLEOTIDE SEQUENCE [LARGE SCALE GENOMIC DNA]</scope>
</reference>
<feature type="signal peptide" evidence="1">
    <location>
        <begin position="1"/>
        <end position="18"/>
    </location>
</feature>
<sequence length="499" mass="55891">MKCLLAYVALSAIVFCEANLPGLPFLQSALFKKRSSGKRFTVEEAADADAQLQRRIQTECYPKVMACCAGNPNSCAQCENDMTKCVHRITSEIYASYNYVYPDSDKKRSAHQLVARAVEKTKRQISKADILTAQKNSQQRAMTECNQPAQEFFMNCLSSGKSQNQCSSEVEAVVAECSKKIAIEEFSKFGMTIPSKRGIKRQISNADLEKMQRVVTQRVRDECSGPAQESFMKCLGSGKSQGQCSSELEPMVVACSNKIAMKEYAKLGITIPGKRDLKRQTSQADLQRVQQITTQRAMIECRQPAQNFFLSCMGKGQSPEQCSSEVEAMVMECSTRIAQEEYVKIGISLPSKRNGHKRAVSEGDIQNAQSIASNRAMTECRKPTQDFFMDCLRKGNPQEQCSREAESVVVECSNKIVQEEFAKIGFNLQSLSKREEITYEQQMAIAQEIQEKCSPQSDACFKSCQDFQCFDKCQLELSACTAVIYQNYGIEIIDKKRSL</sequence>
<organism evidence="2 3">
    <name type="scientific">Dimorphilus gyrociliatus</name>
    <dbReference type="NCBI Taxonomy" id="2664684"/>
    <lineage>
        <taxon>Eukaryota</taxon>
        <taxon>Metazoa</taxon>
        <taxon>Spiralia</taxon>
        <taxon>Lophotrochozoa</taxon>
        <taxon>Annelida</taxon>
        <taxon>Polychaeta</taxon>
        <taxon>Polychaeta incertae sedis</taxon>
        <taxon>Dinophilidae</taxon>
        <taxon>Dimorphilus</taxon>
    </lineage>
</organism>
<evidence type="ECO:0000256" key="1">
    <source>
        <dbReference type="SAM" id="SignalP"/>
    </source>
</evidence>
<dbReference type="AlphaFoldDB" id="A0A7I8VD57"/>
<protein>
    <submittedName>
        <fullName evidence="2">DgyrCDS2370</fullName>
    </submittedName>
</protein>
<evidence type="ECO:0000313" key="2">
    <source>
        <dbReference type="EMBL" id="CAD5113182.1"/>
    </source>
</evidence>
<dbReference type="Proteomes" id="UP000549394">
    <property type="component" value="Unassembled WGS sequence"/>
</dbReference>